<dbReference type="AlphaFoldDB" id="A0A918TXA0"/>
<comment type="caution">
    <text evidence="4">The sequence shown here is derived from an EMBL/GenBank/DDBJ whole genome shotgun (WGS) entry which is preliminary data.</text>
</comment>
<keyword evidence="2" id="KW-0378">Hydrolase</keyword>
<evidence type="ECO:0000313" key="5">
    <source>
        <dbReference type="Proteomes" id="UP000646244"/>
    </source>
</evidence>
<reference evidence="4" key="1">
    <citation type="journal article" date="2014" name="Int. J. Syst. Evol. Microbiol.">
        <title>Complete genome sequence of Corynebacterium casei LMG S-19264T (=DSM 44701T), isolated from a smear-ripened cheese.</title>
        <authorList>
            <consortium name="US DOE Joint Genome Institute (JGI-PGF)"/>
            <person name="Walter F."/>
            <person name="Albersmeier A."/>
            <person name="Kalinowski J."/>
            <person name="Ruckert C."/>
        </authorList>
    </citation>
    <scope>NUCLEOTIDE SEQUENCE</scope>
    <source>
        <strain evidence="4">JCM 4633</strain>
    </source>
</reference>
<dbReference type="SUPFAM" id="SSF53474">
    <property type="entry name" value="alpha/beta-Hydrolases"/>
    <property type="match status" value="1"/>
</dbReference>
<dbReference type="PANTHER" id="PTHR11487">
    <property type="entry name" value="THIOESTERASE"/>
    <property type="match status" value="1"/>
</dbReference>
<dbReference type="Gene3D" id="3.40.50.1820">
    <property type="entry name" value="alpha/beta hydrolase"/>
    <property type="match status" value="1"/>
</dbReference>
<sequence length="248" mass="27348">MAIGTESVWLRRYRTPQPPRLRLLCLPHAGGSAGFFHSWGHAFGGDVEVMAARYPGRQERIADPFITEMEPLADVIAEELRPFLDTPLVLFGHSMGASLAYEITLRLWNRHGVAPAALMVSGRKPPHLLTPRPDLPDEEVLAEVRRLGGTDALVLDDPDLRELVLPAIRTDFRIVARYAARPGVPLPCPVYAYVGDGDDDVDVESVRGWSDLAPGGFGMRVLPGDHFYLAEQRDALIADIRARLASAR</sequence>
<reference evidence="4" key="2">
    <citation type="submission" date="2020-09" db="EMBL/GenBank/DDBJ databases">
        <authorList>
            <person name="Sun Q."/>
            <person name="Ohkuma M."/>
        </authorList>
    </citation>
    <scope>NUCLEOTIDE SEQUENCE</scope>
    <source>
        <strain evidence="4">JCM 4633</strain>
    </source>
</reference>
<dbReference type="GO" id="GO:0008610">
    <property type="term" value="P:lipid biosynthetic process"/>
    <property type="evidence" value="ECO:0007669"/>
    <property type="project" value="TreeGrafter"/>
</dbReference>
<dbReference type="InterPro" id="IPR001031">
    <property type="entry name" value="Thioesterase"/>
</dbReference>
<evidence type="ECO:0000259" key="3">
    <source>
        <dbReference type="SMART" id="SM00824"/>
    </source>
</evidence>
<dbReference type="EMBL" id="BMVB01000017">
    <property type="protein sequence ID" value="GHC63103.1"/>
    <property type="molecule type" value="Genomic_DNA"/>
</dbReference>
<dbReference type="PANTHER" id="PTHR11487:SF0">
    <property type="entry name" value="S-ACYL FATTY ACID SYNTHASE THIOESTERASE, MEDIUM CHAIN"/>
    <property type="match status" value="1"/>
</dbReference>
<comment type="similarity">
    <text evidence="1">Belongs to the thioesterase family.</text>
</comment>
<dbReference type="RefSeq" id="WP_190111692.1">
    <property type="nucleotide sequence ID" value="NZ_BMVB01000017.1"/>
</dbReference>
<protein>
    <submittedName>
        <fullName evidence="4">Thioesterase</fullName>
    </submittedName>
</protein>
<evidence type="ECO:0000313" key="4">
    <source>
        <dbReference type="EMBL" id="GHC63103.1"/>
    </source>
</evidence>
<dbReference type="InterPro" id="IPR020802">
    <property type="entry name" value="TesA-like"/>
</dbReference>
<name>A0A918TXA0_STRCJ</name>
<dbReference type="GO" id="GO:0016787">
    <property type="term" value="F:hydrolase activity"/>
    <property type="evidence" value="ECO:0007669"/>
    <property type="project" value="UniProtKB-KW"/>
</dbReference>
<evidence type="ECO:0000256" key="2">
    <source>
        <dbReference type="ARBA" id="ARBA00022801"/>
    </source>
</evidence>
<evidence type="ECO:0000256" key="1">
    <source>
        <dbReference type="ARBA" id="ARBA00007169"/>
    </source>
</evidence>
<dbReference type="SMART" id="SM00824">
    <property type="entry name" value="PKS_TE"/>
    <property type="match status" value="1"/>
</dbReference>
<dbReference type="InterPro" id="IPR012223">
    <property type="entry name" value="TEII"/>
</dbReference>
<proteinExistence type="inferred from homology"/>
<accession>A0A918TXA0</accession>
<gene>
    <name evidence="4" type="ORF">GCM10010507_45440</name>
</gene>
<dbReference type="Proteomes" id="UP000646244">
    <property type="component" value="Unassembled WGS sequence"/>
</dbReference>
<feature type="domain" description="Thioesterase TesA-like" evidence="3">
    <location>
        <begin position="24"/>
        <end position="244"/>
    </location>
</feature>
<organism evidence="4 5">
    <name type="scientific">Streptomyces cinnamoneus</name>
    <name type="common">Streptoverticillium cinnamoneum</name>
    <dbReference type="NCBI Taxonomy" id="53446"/>
    <lineage>
        <taxon>Bacteria</taxon>
        <taxon>Bacillati</taxon>
        <taxon>Actinomycetota</taxon>
        <taxon>Actinomycetes</taxon>
        <taxon>Kitasatosporales</taxon>
        <taxon>Streptomycetaceae</taxon>
        <taxon>Streptomyces</taxon>
        <taxon>Streptomyces cinnamoneus group</taxon>
    </lineage>
</organism>
<dbReference type="Pfam" id="PF00975">
    <property type="entry name" value="Thioesterase"/>
    <property type="match status" value="1"/>
</dbReference>
<dbReference type="InterPro" id="IPR029058">
    <property type="entry name" value="AB_hydrolase_fold"/>
</dbReference>